<dbReference type="Proteomes" id="UP000190989">
    <property type="component" value="Unassembled WGS sequence"/>
</dbReference>
<dbReference type="STRING" id="428990.SAMN06295987_102752"/>
<evidence type="ECO:0000256" key="1">
    <source>
        <dbReference type="SAM" id="MobiDB-lite"/>
    </source>
</evidence>
<proteinExistence type="predicted"/>
<organism evidence="2 3">
    <name type="scientific">Novosphingobium mathurense</name>
    <dbReference type="NCBI Taxonomy" id="428990"/>
    <lineage>
        <taxon>Bacteria</taxon>
        <taxon>Pseudomonadati</taxon>
        <taxon>Pseudomonadota</taxon>
        <taxon>Alphaproteobacteria</taxon>
        <taxon>Sphingomonadales</taxon>
        <taxon>Sphingomonadaceae</taxon>
        <taxon>Novosphingobium</taxon>
    </lineage>
</organism>
<feature type="region of interest" description="Disordered" evidence="1">
    <location>
        <begin position="1"/>
        <end position="33"/>
    </location>
</feature>
<evidence type="ECO:0000313" key="2">
    <source>
        <dbReference type="EMBL" id="SLJ96906.1"/>
    </source>
</evidence>
<dbReference type="AlphaFoldDB" id="A0A1U6HM74"/>
<feature type="region of interest" description="Disordered" evidence="1">
    <location>
        <begin position="41"/>
        <end position="60"/>
    </location>
</feature>
<evidence type="ECO:0000313" key="3">
    <source>
        <dbReference type="Proteomes" id="UP000190989"/>
    </source>
</evidence>
<sequence length="60" mass="6481">MSTTSISTGRFRGRPNYSPSSGPTGAVTKAGYRDYEVDQVPEIGESLSDNRRTKIGTVQT</sequence>
<keyword evidence="3" id="KW-1185">Reference proteome</keyword>
<accession>A0A1U6HM74</accession>
<reference evidence="3" key="1">
    <citation type="submission" date="2017-02" db="EMBL/GenBank/DDBJ databases">
        <authorList>
            <person name="Varghese N."/>
            <person name="Submissions S."/>
        </authorList>
    </citation>
    <scope>NUCLEOTIDE SEQUENCE [LARGE SCALE GENOMIC DNA]</scope>
    <source>
        <strain evidence="3">SM117</strain>
    </source>
</reference>
<gene>
    <name evidence="2" type="ORF">SAMN06295987_102752</name>
</gene>
<dbReference type="EMBL" id="FVZE01000002">
    <property type="protein sequence ID" value="SLJ96906.1"/>
    <property type="molecule type" value="Genomic_DNA"/>
</dbReference>
<protein>
    <submittedName>
        <fullName evidence="2">Uncharacterized protein</fullName>
    </submittedName>
</protein>
<name>A0A1U6HM74_9SPHN</name>